<dbReference type="PANTHER" id="PTHR30146">
    <property type="entry name" value="LACI-RELATED TRANSCRIPTIONAL REPRESSOR"/>
    <property type="match status" value="1"/>
</dbReference>
<organism evidence="5 6">
    <name type="scientific">Actinocorallia longicatena</name>
    <dbReference type="NCBI Taxonomy" id="111803"/>
    <lineage>
        <taxon>Bacteria</taxon>
        <taxon>Bacillati</taxon>
        <taxon>Actinomycetota</taxon>
        <taxon>Actinomycetes</taxon>
        <taxon>Streptosporangiales</taxon>
        <taxon>Thermomonosporaceae</taxon>
        <taxon>Actinocorallia</taxon>
    </lineage>
</organism>
<keyword evidence="3" id="KW-0804">Transcription</keyword>
<keyword evidence="1" id="KW-0805">Transcription regulation</keyword>
<protein>
    <submittedName>
        <fullName evidence="5">LacI family DNA-binding transcriptional regulator</fullName>
    </submittedName>
</protein>
<dbReference type="EMBL" id="BAAAUV010000034">
    <property type="protein sequence ID" value="GAA3237919.1"/>
    <property type="molecule type" value="Genomic_DNA"/>
</dbReference>
<reference evidence="6" key="1">
    <citation type="journal article" date="2019" name="Int. J. Syst. Evol. Microbiol.">
        <title>The Global Catalogue of Microorganisms (GCM) 10K type strain sequencing project: providing services to taxonomists for standard genome sequencing and annotation.</title>
        <authorList>
            <consortium name="The Broad Institute Genomics Platform"/>
            <consortium name="The Broad Institute Genome Sequencing Center for Infectious Disease"/>
            <person name="Wu L."/>
            <person name="Ma J."/>
        </authorList>
    </citation>
    <scope>NUCLEOTIDE SEQUENCE [LARGE SCALE GENOMIC DNA]</scope>
    <source>
        <strain evidence="6">JCM 9377</strain>
    </source>
</reference>
<accession>A0ABP6QKI9</accession>
<dbReference type="SUPFAM" id="SSF53822">
    <property type="entry name" value="Periplasmic binding protein-like I"/>
    <property type="match status" value="1"/>
</dbReference>
<dbReference type="InterPro" id="IPR046335">
    <property type="entry name" value="LacI/GalR-like_sensor"/>
</dbReference>
<evidence type="ECO:0000313" key="5">
    <source>
        <dbReference type="EMBL" id="GAA3237919.1"/>
    </source>
</evidence>
<dbReference type="Pfam" id="PF13377">
    <property type="entry name" value="Peripla_BP_3"/>
    <property type="match status" value="1"/>
</dbReference>
<name>A0ABP6QKI9_9ACTN</name>
<keyword evidence="2 5" id="KW-0238">DNA-binding</keyword>
<evidence type="ECO:0000256" key="3">
    <source>
        <dbReference type="ARBA" id="ARBA00023163"/>
    </source>
</evidence>
<dbReference type="InterPro" id="IPR028082">
    <property type="entry name" value="Peripla_BP_I"/>
</dbReference>
<sequence length="289" mass="30767">MQAAIDELGFVRNEAARALRKGVAHTLGVVVEDISNPYFTDMARGAEAALNTAGYDALWCTSDGSPEKERRCLDFLEEQGVSGIIITPVALDASRIARLRTRGMQVVLIDRRVPGAGSSSVSVDHVMGGSLAVRHLVAIGRTDIAFVTAEPEPPPLRQRRGGALRALARAGYPPALTISMTESSAAAGQSAARRLLEFGTLPNGIFCANDLMAIGLVNELTRNGVKIPQDCAVIGYDDIDLAATAVVPLTTIHQPRRELGRKATELVLADADNQHIVLAPELVVRDSSE</sequence>
<dbReference type="Proteomes" id="UP001501237">
    <property type="component" value="Unassembled WGS sequence"/>
</dbReference>
<evidence type="ECO:0000256" key="1">
    <source>
        <dbReference type="ARBA" id="ARBA00023015"/>
    </source>
</evidence>
<comment type="caution">
    <text evidence="5">The sequence shown here is derived from an EMBL/GenBank/DDBJ whole genome shotgun (WGS) entry which is preliminary data.</text>
</comment>
<proteinExistence type="predicted"/>
<evidence type="ECO:0000259" key="4">
    <source>
        <dbReference type="Pfam" id="PF13377"/>
    </source>
</evidence>
<evidence type="ECO:0000256" key="2">
    <source>
        <dbReference type="ARBA" id="ARBA00023125"/>
    </source>
</evidence>
<gene>
    <name evidence="5" type="ORF">GCM10010468_73130</name>
</gene>
<evidence type="ECO:0000313" key="6">
    <source>
        <dbReference type="Proteomes" id="UP001501237"/>
    </source>
</evidence>
<dbReference type="PANTHER" id="PTHR30146:SF109">
    <property type="entry name" value="HTH-TYPE TRANSCRIPTIONAL REGULATOR GALS"/>
    <property type="match status" value="1"/>
</dbReference>
<dbReference type="Gene3D" id="3.40.50.2300">
    <property type="match status" value="2"/>
</dbReference>
<dbReference type="GO" id="GO:0003677">
    <property type="term" value="F:DNA binding"/>
    <property type="evidence" value="ECO:0007669"/>
    <property type="project" value="UniProtKB-KW"/>
</dbReference>
<keyword evidence="6" id="KW-1185">Reference proteome</keyword>
<feature type="domain" description="Transcriptional regulator LacI/GalR-like sensor" evidence="4">
    <location>
        <begin position="133"/>
        <end position="288"/>
    </location>
</feature>